<evidence type="ECO:0000313" key="3">
    <source>
        <dbReference type="Proteomes" id="UP001596915"/>
    </source>
</evidence>
<sequence>MGTKRALLIGVSNYAPDGGFTTLKAPLNDITQMREVLIDSSLGGFDADHVKLIRDPDRRTLEMAVEDFFEAAERGDMCLLYFSGHGSFPVEQVEDAHLASVDTQENRMRSTGTSARFIRDVIARTESASKVVILDCCTSGALAAGILPKSGIVRQKITERHFGKGTWVLSASSAYENAYERPDASNSPDQNLSYFTESLLHGIRTGEADTDCDGRISVDELFKYASKRVTRATQSKVKRAQRPTLSQVACSGSLYLTSNPHCQPSRIPEHDTAGGSLVSEELVAEARTSIRVQGWTRIAAITVGTLGGLYWASQDSPLPRWWPLALIPPTLTGYWIWRIIKRNKDSYRNDL</sequence>
<dbReference type="InterPro" id="IPR011600">
    <property type="entry name" value="Pept_C14_caspase"/>
</dbReference>
<dbReference type="SUPFAM" id="SSF52129">
    <property type="entry name" value="Caspase-like"/>
    <property type="match status" value="1"/>
</dbReference>
<dbReference type="InterPro" id="IPR052039">
    <property type="entry name" value="Caspase-related_regulators"/>
</dbReference>
<dbReference type="Proteomes" id="UP001596915">
    <property type="component" value="Unassembled WGS sequence"/>
</dbReference>
<dbReference type="PANTHER" id="PTHR22576">
    <property type="entry name" value="MUCOSA ASSOCIATED LYMPHOID TISSUE LYMPHOMA TRANSLOCATION PROTEIN 1/PARACASPASE"/>
    <property type="match status" value="1"/>
</dbReference>
<dbReference type="InterPro" id="IPR018247">
    <property type="entry name" value="EF_Hand_1_Ca_BS"/>
</dbReference>
<dbReference type="InterPro" id="IPR029030">
    <property type="entry name" value="Caspase-like_dom_sf"/>
</dbReference>
<evidence type="ECO:0000313" key="2">
    <source>
        <dbReference type="EMBL" id="MFD0622198.1"/>
    </source>
</evidence>
<protein>
    <submittedName>
        <fullName evidence="2">Caspase domain-containing protein</fullName>
    </submittedName>
</protein>
<comment type="caution">
    <text evidence="2">The sequence shown here is derived from an EMBL/GenBank/DDBJ whole genome shotgun (WGS) entry which is preliminary data.</text>
</comment>
<dbReference type="Gene3D" id="3.40.50.1460">
    <property type="match status" value="1"/>
</dbReference>
<proteinExistence type="predicted"/>
<feature type="domain" description="Peptidase C14 caspase" evidence="1">
    <location>
        <begin position="4"/>
        <end position="251"/>
    </location>
</feature>
<dbReference type="Pfam" id="PF00656">
    <property type="entry name" value="Peptidase_C14"/>
    <property type="match status" value="1"/>
</dbReference>
<accession>A0ABW2WMV1</accession>
<name>A0ABW2WMV1_9ACTN</name>
<reference evidence="3" key="1">
    <citation type="journal article" date="2019" name="Int. J. Syst. Evol. Microbiol.">
        <title>The Global Catalogue of Microorganisms (GCM) 10K type strain sequencing project: providing services to taxonomists for standard genome sequencing and annotation.</title>
        <authorList>
            <consortium name="The Broad Institute Genomics Platform"/>
            <consortium name="The Broad Institute Genome Sequencing Center for Infectious Disease"/>
            <person name="Wu L."/>
            <person name="Ma J."/>
        </authorList>
    </citation>
    <scope>NUCLEOTIDE SEQUENCE [LARGE SCALE GENOMIC DNA]</scope>
    <source>
        <strain evidence="3">JCM 12607</strain>
    </source>
</reference>
<gene>
    <name evidence="2" type="ORF">ACFQ2K_04560</name>
</gene>
<evidence type="ECO:0000259" key="1">
    <source>
        <dbReference type="Pfam" id="PF00656"/>
    </source>
</evidence>
<organism evidence="2 3">
    <name type="scientific">Streptomyces sanglieri</name>
    <dbReference type="NCBI Taxonomy" id="193460"/>
    <lineage>
        <taxon>Bacteria</taxon>
        <taxon>Bacillati</taxon>
        <taxon>Actinomycetota</taxon>
        <taxon>Actinomycetes</taxon>
        <taxon>Kitasatosporales</taxon>
        <taxon>Streptomycetaceae</taxon>
        <taxon>Streptomyces</taxon>
    </lineage>
</organism>
<dbReference type="EMBL" id="JBHTGL010000005">
    <property type="protein sequence ID" value="MFD0622198.1"/>
    <property type="molecule type" value="Genomic_DNA"/>
</dbReference>
<dbReference type="PANTHER" id="PTHR22576:SF37">
    <property type="entry name" value="MUCOSA-ASSOCIATED LYMPHOID TISSUE LYMPHOMA TRANSLOCATION PROTEIN 1"/>
    <property type="match status" value="1"/>
</dbReference>
<dbReference type="PROSITE" id="PS00018">
    <property type="entry name" value="EF_HAND_1"/>
    <property type="match status" value="1"/>
</dbReference>
<dbReference type="NCBIfam" id="NF047832">
    <property type="entry name" value="caspase_w_EACC1"/>
    <property type="match status" value="1"/>
</dbReference>
<keyword evidence="3" id="KW-1185">Reference proteome</keyword>